<reference evidence="2" key="1">
    <citation type="journal article" date="2020" name="mSystems">
        <title>Genome- and Community-Level Interaction Insights into Carbon Utilization and Element Cycling Functions of Hydrothermarchaeota in Hydrothermal Sediment.</title>
        <authorList>
            <person name="Zhou Z."/>
            <person name="Liu Y."/>
            <person name="Xu W."/>
            <person name="Pan J."/>
            <person name="Luo Z.H."/>
            <person name="Li M."/>
        </authorList>
    </citation>
    <scope>NUCLEOTIDE SEQUENCE [LARGE SCALE GENOMIC DNA]</scope>
    <source>
        <strain evidence="2">SpSt-374</strain>
    </source>
</reference>
<dbReference type="CDD" id="cd03801">
    <property type="entry name" value="GT4_PimA-like"/>
    <property type="match status" value="1"/>
</dbReference>
<feature type="domain" description="Glycosyl transferase family 1" evidence="1">
    <location>
        <begin position="263"/>
        <end position="326"/>
    </location>
</feature>
<sequence>MTLKILLVNNYAMNQAWDLWQNGEWPSHHLWGITHLKPYGIDVDILPYEKYVRLKKIMFQELGDLDQQVRMLVGWHRYDLIYSGCQTSTILLSWLRRWGILRKPIIATIHHPLGYSLRNRWFVQGHSKLLCLSREFKRQIEQSFGGLADGKLELLEWGADLEFYRFDESVSRDDAGLIVSAGTSKRDYNTLVQAAVDVNCRVKIYCSADSAPAVAPLPVNVMVYVGNGTYDAIGYRELFAEYEQAAMVAIPLKDIRILSGLTSLLDAMLAGKPVIMTKNPGIDIDIEAAGIGLWVEPRDVNGWRDAINYLIANPEKARDMGKRGRELCENRYNLDRFASQLALAIQKAV</sequence>
<dbReference type="EMBL" id="DSPX01000002">
    <property type="protein sequence ID" value="HGF99128.1"/>
    <property type="molecule type" value="Genomic_DNA"/>
</dbReference>
<name>A0A7C3ZSY5_9CYAN</name>
<dbReference type="GO" id="GO:0016757">
    <property type="term" value="F:glycosyltransferase activity"/>
    <property type="evidence" value="ECO:0007669"/>
    <property type="project" value="InterPro"/>
</dbReference>
<comment type="caution">
    <text evidence="2">The sequence shown here is derived from an EMBL/GenBank/DDBJ whole genome shotgun (WGS) entry which is preliminary data.</text>
</comment>
<dbReference type="PANTHER" id="PTHR12526">
    <property type="entry name" value="GLYCOSYLTRANSFERASE"/>
    <property type="match status" value="1"/>
</dbReference>
<evidence type="ECO:0000313" key="2">
    <source>
        <dbReference type="EMBL" id="HGF99128.1"/>
    </source>
</evidence>
<proteinExistence type="predicted"/>
<protein>
    <submittedName>
        <fullName evidence="2">Glycosyltransferase</fullName>
    </submittedName>
</protein>
<dbReference type="AlphaFoldDB" id="A0A7C3ZSY5"/>
<organism evidence="2">
    <name type="scientific">Planktothricoides sp. SpSt-374</name>
    <dbReference type="NCBI Taxonomy" id="2282167"/>
    <lineage>
        <taxon>Bacteria</taxon>
        <taxon>Bacillati</taxon>
        <taxon>Cyanobacteriota</taxon>
        <taxon>Cyanophyceae</taxon>
        <taxon>Oscillatoriophycideae</taxon>
        <taxon>Oscillatoriales</taxon>
        <taxon>Oscillatoriaceae</taxon>
        <taxon>Planktothricoides</taxon>
    </lineage>
</organism>
<accession>A0A7C3ZSY5</accession>
<keyword evidence="2" id="KW-0808">Transferase</keyword>
<dbReference type="Pfam" id="PF00534">
    <property type="entry name" value="Glycos_transf_1"/>
    <property type="match status" value="1"/>
</dbReference>
<gene>
    <name evidence="2" type="ORF">ENR15_00230</name>
</gene>
<evidence type="ECO:0000259" key="1">
    <source>
        <dbReference type="Pfam" id="PF00534"/>
    </source>
</evidence>
<dbReference type="InterPro" id="IPR001296">
    <property type="entry name" value="Glyco_trans_1"/>
</dbReference>
<dbReference type="Gene3D" id="3.40.50.2000">
    <property type="entry name" value="Glycogen Phosphorylase B"/>
    <property type="match status" value="2"/>
</dbReference>
<dbReference type="PANTHER" id="PTHR12526:SF590">
    <property type="entry name" value="ALPHA-MALTOSE-1-PHOSPHATE SYNTHASE"/>
    <property type="match status" value="1"/>
</dbReference>
<dbReference type="SUPFAM" id="SSF53756">
    <property type="entry name" value="UDP-Glycosyltransferase/glycogen phosphorylase"/>
    <property type="match status" value="1"/>
</dbReference>